<reference evidence="1 2" key="1">
    <citation type="submission" date="2019-05" db="EMBL/GenBank/DDBJ databases">
        <title>Emergence of the Ug99 lineage of the wheat stem rust pathogen through somatic hybridization.</title>
        <authorList>
            <person name="Li F."/>
            <person name="Upadhyaya N.M."/>
            <person name="Sperschneider J."/>
            <person name="Matny O."/>
            <person name="Nguyen-Phuc H."/>
            <person name="Mago R."/>
            <person name="Raley C."/>
            <person name="Miller M.E."/>
            <person name="Silverstein K.A.T."/>
            <person name="Henningsen E."/>
            <person name="Hirsch C.D."/>
            <person name="Visser B."/>
            <person name="Pretorius Z.A."/>
            <person name="Steffenson B.J."/>
            <person name="Schwessinger B."/>
            <person name="Dodds P.N."/>
            <person name="Figueroa M."/>
        </authorList>
    </citation>
    <scope>NUCLEOTIDE SEQUENCE [LARGE SCALE GENOMIC DNA]</scope>
    <source>
        <strain evidence="1 2">Ug99</strain>
    </source>
</reference>
<protein>
    <submittedName>
        <fullName evidence="1">Uncharacterized protein</fullName>
    </submittedName>
</protein>
<dbReference type="EMBL" id="VDEP01000069">
    <property type="protein sequence ID" value="KAA1134315.1"/>
    <property type="molecule type" value="Genomic_DNA"/>
</dbReference>
<accession>A0A5B0SA37</accession>
<evidence type="ECO:0000313" key="1">
    <source>
        <dbReference type="EMBL" id="KAA1134315.1"/>
    </source>
</evidence>
<name>A0A5B0SA37_PUCGR</name>
<comment type="caution">
    <text evidence="1">The sequence shown here is derived from an EMBL/GenBank/DDBJ whole genome shotgun (WGS) entry which is preliminary data.</text>
</comment>
<gene>
    <name evidence="1" type="ORF">PGTUg99_035127</name>
</gene>
<sequence>MISSTLNSRINCLARRSAHSPVPHPEAAERLSITLHSRIGEGKTTASTISGLTSARFGDPLTWQVVNISHCTSQVTGLTRPYPRGRSLNVQPVRDDASLQPDLTRELALDWLCVSAIAQDNPHLLAIYPPASASLTASKERKLYTLLANLLTRSVEVAVKYTDVH</sequence>
<organism evidence="1 2">
    <name type="scientific">Puccinia graminis f. sp. tritici</name>
    <dbReference type="NCBI Taxonomy" id="56615"/>
    <lineage>
        <taxon>Eukaryota</taxon>
        <taxon>Fungi</taxon>
        <taxon>Dikarya</taxon>
        <taxon>Basidiomycota</taxon>
        <taxon>Pucciniomycotina</taxon>
        <taxon>Pucciniomycetes</taxon>
        <taxon>Pucciniales</taxon>
        <taxon>Pucciniaceae</taxon>
        <taxon>Puccinia</taxon>
    </lineage>
</organism>
<dbReference type="Proteomes" id="UP000325313">
    <property type="component" value="Unassembled WGS sequence"/>
</dbReference>
<evidence type="ECO:0000313" key="2">
    <source>
        <dbReference type="Proteomes" id="UP000325313"/>
    </source>
</evidence>
<proteinExistence type="predicted"/>
<dbReference type="AlphaFoldDB" id="A0A5B0SA37"/>